<sequence length="615" mass="66851">MGKLHSKPGQCPRPRAGPLPPAALAPATANSLPLLSFRLPPPPPPRAMCLQPPCASAGRARKVGARWAPTGGTDWEAPRASAEWPNPRGSYYQGHPHPQLQPPVSQTRSWEETLCPQLCPSSLHQQACASSSDPQPLLLEYLNPALTAPPFQTPKPPLQDPCPFSFRPSALCPEILAPAPPAPPLLTLSSPHPLTPCSVRGFSDPHLSPPPFWPVSLALRSWGIASPWLSPLSLCSWDFAGPPSSDYPRPSLGLCSVLHTIPVPPPLPRPLFLPSLLSWVTFSLGGQTQGLPVVPAPGDSFAVSAAWARKGIEEWIGRQRCPGGSSGPRQLRAVGTVGRGTRELVGEVFRETLSEEEEEDFRLEVALPPEKTDGLASGDEKRMEKVGDSCPGSKKQLKFDELQCDVSVEEDSRQEWTFTLYDFDNNGKVTREDITSLLHTIYEVVDSSVNHSPTSSKTLRVKLTVAPDGSQSKKSILLNHPGEGLEHHPARGDLQSTRPRAETKPAEELRSWEKKQRALLRFQGDSRLEQSGCYHHCVDENIERRNHYLDLAGIENYTSQFGPGKGSSFTWEGGEGRAWLGGQVGQTRMFPVPLSLGKAQLLSAGLQSLLGGDDI</sequence>
<dbReference type="GO" id="GO:0005509">
    <property type="term" value="F:calcium ion binding"/>
    <property type="evidence" value="ECO:0007669"/>
    <property type="project" value="InterPro"/>
</dbReference>
<dbReference type="InterPro" id="IPR011992">
    <property type="entry name" value="EF-hand-dom_pair"/>
</dbReference>
<protein>
    <recommendedName>
        <fullName evidence="11">Protein naked cuticle homolog</fullName>
    </recommendedName>
</protein>
<dbReference type="FunFam" id="1.10.238.10:FF:000166">
    <property type="entry name" value="Naked cuticle homolog 1 (Drosophila)"/>
    <property type="match status" value="1"/>
</dbReference>
<accession>A0A8D0VM37</accession>
<evidence type="ECO:0000256" key="9">
    <source>
        <dbReference type="ARBA" id="ARBA00023288"/>
    </source>
</evidence>
<keyword evidence="4 11" id="KW-0879">Wnt signaling pathway</keyword>
<evidence type="ECO:0000256" key="4">
    <source>
        <dbReference type="ARBA" id="ARBA00022687"/>
    </source>
</evidence>
<dbReference type="Proteomes" id="UP000694570">
    <property type="component" value="Unplaced"/>
</dbReference>
<keyword evidence="7 11" id="KW-0106">Calcium</keyword>
<dbReference type="InterPro" id="IPR018247">
    <property type="entry name" value="EF_Hand_1_Ca_BS"/>
</dbReference>
<keyword evidence="8" id="KW-0472">Membrane</keyword>
<comment type="function">
    <text evidence="11">Cell autonomous antagonist of the canonical Wnt signaling pathway.</text>
</comment>
<evidence type="ECO:0000313" key="14">
    <source>
        <dbReference type="Ensembl" id="ENSSSCP00030007479.1"/>
    </source>
</evidence>
<evidence type="ECO:0000256" key="6">
    <source>
        <dbReference type="ARBA" id="ARBA00022723"/>
    </source>
</evidence>
<evidence type="ECO:0000256" key="2">
    <source>
        <dbReference type="ARBA" id="ARBA00022475"/>
    </source>
</evidence>
<evidence type="ECO:0000313" key="15">
    <source>
        <dbReference type="Proteomes" id="UP000694570"/>
    </source>
</evidence>
<dbReference type="PANTHER" id="PTHR22611:SF2">
    <property type="entry name" value="PROTEIN NAKED CUTICLE HOMOLOG 1"/>
    <property type="match status" value="1"/>
</dbReference>
<feature type="region of interest" description="Disordered" evidence="12">
    <location>
        <begin position="1"/>
        <end position="26"/>
    </location>
</feature>
<dbReference type="GO" id="GO:0005737">
    <property type="term" value="C:cytoplasm"/>
    <property type="evidence" value="ECO:0007669"/>
    <property type="project" value="UniProtKB-SubCell"/>
</dbReference>
<dbReference type="InterPro" id="IPR002048">
    <property type="entry name" value="EF_hand_dom"/>
</dbReference>
<reference evidence="14" key="1">
    <citation type="submission" date="2025-08" db="UniProtKB">
        <authorList>
            <consortium name="Ensembl"/>
        </authorList>
    </citation>
    <scope>IDENTIFICATION</scope>
</reference>
<dbReference type="PROSITE" id="PS50222">
    <property type="entry name" value="EF_HAND_2"/>
    <property type="match status" value="1"/>
</dbReference>
<proteinExistence type="inferred from homology"/>
<keyword evidence="6 11" id="KW-0479">Metal-binding</keyword>
<dbReference type="SUPFAM" id="SSF47473">
    <property type="entry name" value="EF-hand"/>
    <property type="match status" value="1"/>
</dbReference>
<name>A0A8D0VM37_PIG</name>
<evidence type="ECO:0000256" key="3">
    <source>
        <dbReference type="ARBA" id="ARBA00022490"/>
    </source>
</evidence>
<dbReference type="GO" id="GO:0090090">
    <property type="term" value="P:negative regulation of canonical Wnt signaling pathway"/>
    <property type="evidence" value="ECO:0007669"/>
    <property type="project" value="UniProtKB-ARBA"/>
</dbReference>
<dbReference type="GO" id="GO:0005886">
    <property type="term" value="C:plasma membrane"/>
    <property type="evidence" value="ECO:0007669"/>
    <property type="project" value="UniProtKB-SubCell"/>
</dbReference>
<feature type="compositionally biased region" description="Basic and acidic residues" evidence="12">
    <location>
        <begin position="499"/>
        <end position="510"/>
    </location>
</feature>
<evidence type="ECO:0000256" key="5">
    <source>
        <dbReference type="ARBA" id="ARBA00022707"/>
    </source>
</evidence>
<keyword evidence="9" id="KW-0449">Lipoprotein</keyword>
<feature type="domain" description="EF-hand" evidence="13">
    <location>
        <begin position="409"/>
        <end position="444"/>
    </location>
</feature>
<keyword evidence="3" id="KW-0963">Cytoplasm</keyword>
<dbReference type="Ensembl" id="ENSSSCT00030016655.1">
    <property type="protein sequence ID" value="ENSSSCP00030007479.1"/>
    <property type="gene ID" value="ENSSSCG00030012109.1"/>
</dbReference>
<comment type="similarity">
    <text evidence="1 11">Belongs to the NKD family.</text>
</comment>
<evidence type="ECO:0000256" key="10">
    <source>
        <dbReference type="ARBA" id="ARBA00065729"/>
    </source>
</evidence>
<evidence type="ECO:0000256" key="7">
    <source>
        <dbReference type="ARBA" id="ARBA00022837"/>
    </source>
</evidence>
<feature type="compositionally biased region" description="Basic and acidic residues" evidence="12">
    <location>
        <begin position="370"/>
        <end position="387"/>
    </location>
</feature>
<dbReference type="PROSITE" id="PS00018">
    <property type="entry name" value="EF_HAND_1"/>
    <property type="match status" value="1"/>
</dbReference>
<feature type="region of interest" description="Disordered" evidence="12">
    <location>
        <begin position="470"/>
        <end position="510"/>
    </location>
</feature>
<dbReference type="Gene3D" id="1.10.238.10">
    <property type="entry name" value="EF-hand"/>
    <property type="match status" value="1"/>
</dbReference>
<organism evidence="14 15">
    <name type="scientific">Sus scrofa</name>
    <name type="common">Pig</name>
    <dbReference type="NCBI Taxonomy" id="9823"/>
    <lineage>
        <taxon>Eukaryota</taxon>
        <taxon>Metazoa</taxon>
        <taxon>Chordata</taxon>
        <taxon>Craniata</taxon>
        <taxon>Vertebrata</taxon>
        <taxon>Euteleostomi</taxon>
        <taxon>Mammalia</taxon>
        <taxon>Eutheria</taxon>
        <taxon>Laurasiatheria</taxon>
        <taxon>Artiodactyla</taxon>
        <taxon>Suina</taxon>
        <taxon>Suidae</taxon>
        <taxon>Sus</taxon>
    </lineage>
</organism>
<evidence type="ECO:0000256" key="8">
    <source>
        <dbReference type="ARBA" id="ARBA00023136"/>
    </source>
</evidence>
<dbReference type="GO" id="GO:0016055">
    <property type="term" value="P:Wnt signaling pathway"/>
    <property type="evidence" value="ECO:0007669"/>
    <property type="project" value="UniProtKB-UniRule"/>
</dbReference>
<comment type="subcellular location">
    <subcellularLocation>
        <location evidence="11">Cell membrane</location>
    </subcellularLocation>
    <subcellularLocation>
        <location evidence="11">Cytoplasm</location>
    </subcellularLocation>
</comment>
<keyword evidence="2 11" id="KW-1003">Cell membrane</keyword>
<dbReference type="AlphaFoldDB" id="A0A8D0VM37"/>
<keyword evidence="5" id="KW-0519">Myristate</keyword>
<evidence type="ECO:0000256" key="11">
    <source>
        <dbReference type="RuleBase" id="RU367060"/>
    </source>
</evidence>
<evidence type="ECO:0000256" key="1">
    <source>
        <dbReference type="ARBA" id="ARBA00007081"/>
    </source>
</evidence>
<comment type="subunit">
    <text evidence="10">Interacts with DVL1, DVL2, DVL3 and PPP2R3A.</text>
</comment>
<dbReference type="PANTHER" id="PTHR22611">
    <property type="entry name" value="PROTEIN NAKED CUTICLE"/>
    <property type="match status" value="1"/>
</dbReference>
<dbReference type="InterPro" id="IPR040140">
    <property type="entry name" value="Nkd-like"/>
</dbReference>
<evidence type="ECO:0000256" key="12">
    <source>
        <dbReference type="SAM" id="MobiDB-lite"/>
    </source>
</evidence>
<evidence type="ECO:0000259" key="13">
    <source>
        <dbReference type="PROSITE" id="PS50222"/>
    </source>
</evidence>
<feature type="region of interest" description="Disordered" evidence="12">
    <location>
        <begin position="370"/>
        <end position="392"/>
    </location>
</feature>